<protein>
    <recommendedName>
        <fullName evidence="1">Amidase domain-containing protein</fullName>
    </recommendedName>
</protein>
<sequence length="477" mass="53547">MLEKLSAEEIVSHIISKQITAEEVIEHYLNRINRFNDSLNAIVSVKDEEIIRDEAKRLKQNNKDSDKLLFGLPMAIKDLTDVEGLPTTYGLTEYRNNFPLKNSIIVDRLIDQGTIIIGKTNTPELGLGSHTTNKLFGPTANIFDQTKTAGGSSGGAATAVGASLVPFADGSDMMGSCRNPAAYTNLYGFRATPGLIPEYRNMKIDKQFPLLTTPGCLTRSPAEMALLLDAIAGKHSSDPFSFDPQSSFREHQINDDDFSKLKIGWLSNMDGAYKFEDGIIDLCETALDDLDKTELQVAHLKSEINSTVLWDSWTTLRSKNIFNYLNEMKLDIHEELGLPVRWEYEKGSGITSNDIQISLGQRSECKNIVEKLFMNFDFLVMPSAQVFPFDKELKYPEEISEYKLDTYHRWMEVVTLASLLGLPTISVPVGFNKNGLPMGMQIIGKKGDDLRVVSFAKKYEEIFNFSEYTHIKNVESF</sequence>
<evidence type="ECO:0000259" key="1">
    <source>
        <dbReference type="Pfam" id="PF01425"/>
    </source>
</evidence>
<feature type="domain" description="Amidase" evidence="1">
    <location>
        <begin position="23"/>
        <end position="452"/>
    </location>
</feature>
<evidence type="ECO:0000313" key="2">
    <source>
        <dbReference type="EMBL" id="SVA33309.1"/>
    </source>
</evidence>
<dbReference type="NCBIfam" id="NF005686">
    <property type="entry name" value="PRK07486.1"/>
    <property type="match status" value="1"/>
</dbReference>
<dbReference type="InterPro" id="IPR036928">
    <property type="entry name" value="AS_sf"/>
</dbReference>
<reference evidence="2" key="1">
    <citation type="submission" date="2018-05" db="EMBL/GenBank/DDBJ databases">
        <authorList>
            <person name="Lanie J.A."/>
            <person name="Ng W.-L."/>
            <person name="Kazmierczak K.M."/>
            <person name="Andrzejewski T.M."/>
            <person name="Davidsen T.M."/>
            <person name="Wayne K.J."/>
            <person name="Tettelin H."/>
            <person name="Glass J.I."/>
            <person name="Rusch D."/>
            <person name="Podicherti R."/>
            <person name="Tsui H.-C.T."/>
            <person name="Winkler M.E."/>
        </authorList>
    </citation>
    <scope>NUCLEOTIDE SEQUENCE</scope>
</reference>
<dbReference type="InterPro" id="IPR000120">
    <property type="entry name" value="Amidase"/>
</dbReference>
<dbReference type="GO" id="GO:0003824">
    <property type="term" value="F:catalytic activity"/>
    <property type="evidence" value="ECO:0007669"/>
    <property type="project" value="InterPro"/>
</dbReference>
<dbReference type="AlphaFoldDB" id="A0A381UYS5"/>
<dbReference type="PANTHER" id="PTHR11895">
    <property type="entry name" value="TRANSAMIDASE"/>
    <property type="match status" value="1"/>
</dbReference>
<dbReference type="EMBL" id="UINC01007436">
    <property type="protein sequence ID" value="SVA33309.1"/>
    <property type="molecule type" value="Genomic_DNA"/>
</dbReference>
<accession>A0A381UYS5</accession>
<organism evidence="2">
    <name type="scientific">marine metagenome</name>
    <dbReference type="NCBI Taxonomy" id="408172"/>
    <lineage>
        <taxon>unclassified sequences</taxon>
        <taxon>metagenomes</taxon>
        <taxon>ecological metagenomes</taxon>
    </lineage>
</organism>
<name>A0A381UYS5_9ZZZZ</name>
<gene>
    <name evidence="2" type="ORF">METZ01_LOCUS86163</name>
</gene>
<dbReference type="PANTHER" id="PTHR11895:SF76">
    <property type="entry name" value="INDOLEACETAMIDE HYDROLASE"/>
    <property type="match status" value="1"/>
</dbReference>
<proteinExistence type="predicted"/>
<dbReference type="InterPro" id="IPR023631">
    <property type="entry name" value="Amidase_dom"/>
</dbReference>
<dbReference type="Pfam" id="PF01425">
    <property type="entry name" value="Amidase"/>
    <property type="match status" value="1"/>
</dbReference>
<dbReference type="Gene3D" id="3.90.1300.10">
    <property type="entry name" value="Amidase signature (AS) domain"/>
    <property type="match status" value="1"/>
</dbReference>
<dbReference type="SUPFAM" id="SSF75304">
    <property type="entry name" value="Amidase signature (AS) enzymes"/>
    <property type="match status" value="1"/>
</dbReference>